<dbReference type="EMBL" id="JACHOC010000003">
    <property type="protein sequence ID" value="MBB4622229.1"/>
    <property type="molecule type" value="Genomic_DNA"/>
</dbReference>
<reference evidence="1 2" key="1">
    <citation type="submission" date="2020-08" db="EMBL/GenBank/DDBJ databases">
        <title>Genomic Encyclopedia of Type Strains, Phase IV (KMG-IV): sequencing the most valuable type-strain genomes for metagenomic binning, comparative biology and taxonomic classification.</title>
        <authorList>
            <person name="Goeker M."/>
        </authorList>
    </citation>
    <scope>NUCLEOTIDE SEQUENCE [LARGE SCALE GENOMIC DNA]</scope>
    <source>
        <strain evidence="1 2">DSM 102983</strain>
    </source>
</reference>
<protein>
    <submittedName>
        <fullName evidence="1">Ribonuclease BN (tRNA processing enzyme)</fullName>
    </submittedName>
</protein>
<dbReference type="SUPFAM" id="SSF56281">
    <property type="entry name" value="Metallo-hydrolase/oxidoreductase"/>
    <property type="match status" value="1"/>
</dbReference>
<name>A0ABR6KN24_9BACT</name>
<organism evidence="1 2">
    <name type="scientific">Parabacteroides faecis</name>
    <dbReference type="NCBI Taxonomy" id="1217282"/>
    <lineage>
        <taxon>Bacteria</taxon>
        <taxon>Pseudomonadati</taxon>
        <taxon>Bacteroidota</taxon>
        <taxon>Bacteroidia</taxon>
        <taxon>Bacteroidales</taxon>
        <taxon>Tannerellaceae</taxon>
        <taxon>Parabacteroides</taxon>
    </lineage>
</organism>
<keyword evidence="2" id="KW-1185">Reference proteome</keyword>
<comment type="caution">
    <text evidence="1">The sequence shown here is derived from an EMBL/GenBank/DDBJ whole genome shotgun (WGS) entry which is preliminary data.</text>
</comment>
<gene>
    <name evidence="1" type="ORF">GGQ57_002126</name>
</gene>
<sequence>MQNTELIVLGTGNATVTRCYNTCFALKQNNAVLLVDAGGGNGILSQLKFLRKCVCSGRP</sequence>
<dbReference type="InterPro" id="IPR036866">
    <property type="entry name" value="RibonucZ/Hydroxyglut_hydro"/>
</dbReference>
<evidence type="ECO:0000313" key="2">
    <source>
        <dbReference type="Proteomes" id="UP000533637"/>
    </source>
</evidence>
<accession>A0ABR6KN24</accession>
<dbReference type="Proteomes" id="UP000533637">
    <property type="component" value="Unassembled WGS sequence"/>
</dbReference>
<proteinExistence type="predicted"/>
<evidence type="ECO:0000313" key="1">
    <source>
        <dbReference type="EMBL" id="MBB4622229.1"/>
    </source>
</evidence>